<accession>A0A1H8L063</accession>
<gene>
    <name evidence="1" type="ORF">E3O10_17695</name>
</gene>
<comment type="caution">
    <text evidence="1">The sequence shown here is derived from an EMBL/GenBank/DDBJ whole genome shotgun (WGS) entry which is preliminary data.</text>
</comment>
<proteinExistence type="predicted"/>
<evidence type="ECO:0000313" key="1">
    <source>
        <dbReference type="EMBL" id="TFB82337.1"/>
    </source>
</evidence>
<sequence>MHNTEQTLGTAIAELNCVRPSTNASLDELTALNVARDCVDQLLRNCVTELRADPQTTHTWGAIGYVLDSSAHAVQQKYSPTPTVPALTEPAPAPLLETQPNHEPSDAEVFWEAYAGCFSWNFLPSDFLHALYLRWMDTERPGITPLQKCALTRRLKKVIASESSPGEWFYTRARAHAPMSAAEPITALVPAWTPDTSDKPLYGVRRRTFIQKPLDAGTGTHHR</sequence>
<dbReference type="AlphaFoldDB" id="A0A1H8L063"/>
<name>A0A1H8L063_9MICO</name>
<evidence type="ECO:0000313" key="2">
    <source>
        <dbReference type="Proteomes" id="UP000297654"/>
    </source>
</evidence>
<dbReference type="RefSeq" id="WP_092112286.1">
    <property type="nucleotide sequence ID" value="NZ_FOCN01000023.1"/>
</dbReference>
<dbReference type="STRING" id="1424661.SAMN05216281_1235"/>
<keyword evidence="2" id="KW-1185">Reference proteome</keyword>
<evidence type="ECO:0008006" key="3">
    <source>
        <dbReference type="Google" id="ProtNLM"/>
    </source>
</evidence>
<organism evidence="1 2">
    <name type="scientific">Cryobacterium luteum</name>
    <dbReference type="NCBI Taxonomy" id="1424661"/>
    <lineage>
        <taxon>Bacteria</taxon>
        <taxon>Bacillati</taxon>
        <taxon>Actinomycetota</taxon>
        <taxon>Actinomycetes</taxon>
        <taxon>Micrococcales</taxon>
        <taxon>Microbacteriaceae</taxon>
        <taxon>Cryobacterium</taxon>
    </lineage>
</organism>
<dbReference type="EMBL" id="SOFF01000062">
    <property type="protein sequence ID" value="TFB82337.1"/>
    <property type="molecule type" value="Genomic_DNA"/>
</dbReference>
<protein>
    <recommendedName>
        <fullName evidence="3">DNA primase/nucleoside triphosphatase C-terminal domain-containing protein</fullName>
    </recommendedName>
</protein>
<dbReference type="OrthoDB" id="5120189at2"/>
<dbReference type="Proteomes" id="UP000297654">
    <property type="component" value="Unassembled WGS sequence"/>
</dbReference>
<reference evidence="1 2" key="1">
    <citation type="submission" date="2019-03" db="EMBL/GenBank/DDBJ databases">
        <title>Genomics of glacier-inhabiting Cryobacterium strains.</title>
        <authorList>
            <person name="Liu Q."/>
            <person name="Xin Y.-H."/>
        </authorList>
    </citation>
    <scope>NUCLEOTIDE SEQUENCE [LARGE SCALE GENOMIC DNA]</scope>
    <source>
        <strain evidence="1 2">Hh15</strain>
    </source>
</reference>